<sequence length="88" mass="9437">MNGPQFIHVVALIGSGAGVHKRKHTGYQQRGFMMGYRIRPGKKGTSFAILSLAIAEKERIGSGISMIEVARLPDKAPRDNTSAIDAGT</sequence>
<accession>A0A644YFI1</accession>
<gene>
    <name evidence="1" type="ORF">SDC9_73604</name>
</gene>
<evidence type="ECO:0000313" key="1">
    <source>
        <dbReference type="EMBL" id="MPM27099.1"/>
    </source>
</evidence>
<dbReference type="EMBL" id="VSSQ01004907">
    <property type="protein sequence ID" value="MPM27099.1"/>
    <property type="molecule type" value="Genomic_DNA"/>
</dbReference>
<organism evidence="1">
    <name type="scientific">bioreactor metagenome</name>
    <dbReference type="NCBI Taxonomy" id="1076179"/>
    <lineage>
        <taxon>unclassified sequences</taxon>
        <taxon>metagenomes</taxon>
        <taxon>ecological metagenomes</taxon>
    </lineage>
</organism>
<proteinExistence type="predicted"/>
<protein>
    <submittedName>
        <fullName evidence="1">Uncharacterized protein</fullName>
    </submittedName>
</protein>
<reference evidence="1" key="1">
    <citation type="submission" date="2019-08" db="EMBL/GenBank/DDBJ databases">
        <authorList>
            <person name="Kucharzyk K."/>
            <person name="Murdoch R.W."/>
            <person name="Higgins S."/>
            <person name="Loffler F."/>
        </authorList>
    </citation>
    <scope>NUCLEOTIDE SEQUENCE</scope>
</reference>
<dbReference type="AlphaFoldDB" id="A0A644YFI1"/>
<name>A0A644YFI1_9ZZZZ</name>
<comment type="caution">
    <text evidence="1">The sequence shown here is derived from an EMBL/GenBank/DDBJ whole genome shotgun (WGS) entry which is preliminary data.</text>
</comment>